<evidence type="ECO:0000256" key="1">
    <source>
        <dbReference type="SAM" id="Phobius"/>
    </source>
</evidence>
<name>E4XKC4_OIKDI</name>
<organism evidence="2">
    <name type="scientific">Oikopleura dioica</name>
    <name type="common">Tunicate</name>
    <dbReference type="NCBI Taxonomy" id="34765"/>
    <lineage>
        <taxon>Eukaryota</taxon>
        <taxon>Metazoa</taxon>
        <taxon>Chordata</taxon>
        <taxon>Tunicata</taxon>
        <taxon>Appendicularia</taxon>
        <taxon>Copelata</taxon>
        <taxon>Oikopleuridae</taxon>
        <taxon>Oikopleura</taxon>
    </lineage>
</organism>
<reference evidence="2" key="1">
    <citation type="journal article" date="2010" name="Science">
        <title>Plasticity of animal genome architecture unmasked by rapid evolution of a pelagic tunicate.</title>
        <authorList>
            <person name="Denoeud F."/>
            <person name="Henriet S."/>
            <person name="Mungpakdee S."/>
            <person name="Aury J.M."/>
            <person name="Da Silva C."/>
            <person name="Brinkmann H."/>
            <person name="Mikhaleva J."/>
            <person name="Olsen L.C."/>
            <person name="Jubin C."/>
            <person name="Canestro C."/>
            <person name="Bouquet J.M."/>
            <person name="Danks G."/>
            <person name="Poulain J."/>
            <person name="Campsteijn C."/>
            <person name="Adamski M."/>
            <person name="Cross I."/>
            <person name="Yadetie F."/>
            <person name="Muffato M."/>
            <person name="Louis A."/>
            <person name="Butcher S."/>
            <person name="Tsagkogeorga G."/>
            <person name="Konrad A."/>
            <person name="Singh S."/>
            <person name="Jensen M.F."/>
            <person name="Cong E.H."/>
            <person name="Eikeseth-Otteraa H."/>
            <person name="Noel B."/>
            <person name="Anthouard V."/>
            <person name="Porcel B.M."/>
            <person name="Kachouri-Lafond R."/>
            <person name="Nishino A."/>
            <person name="Ugolini M."/>
            <person name="Chourrout P."/>
            <person name="Nishida H."/>
            <person name="Aasland R."/>
            <person name="Huzurbazar S."/>
            <person name="Westhof E."/>
            <person name="Delsuc F."/>
            <person name="Lehrach H."/>
            <person name="Reinhardt R."/>
            <person name="Weissenbach J."/>
            <person name="Roy S.W."/>
            <person name="Artiguenave F."/>
            <person name="Postlethwait J.H."/>
            <person name="Manak J.R."/>
            <person name="Thompson E.M."/>
            <person name="Jaillon O."/>
            <person name="Du Pasquier L."/>
            <person name="Boudinot P."/>
            <person name="Liberles D.A."/>
            <person name="Volff J.N."/>
            <person name="Philippe H."/>
            <person name="Lenhard B."/>
            <person name="Roest Crollius H."/>
            <person name="Wincker P."/>
            <person name="Chourrout D."/>
        </authorList>
    </citation>
    <scope>NUCLEOTIDE SEQUENCE [LARGE SCALE GENOMIC DNA]</scope>
</reference>
<gene>
    <name evidence="2" type="ORF">GSOID_T00013086001</name>
</gene>
<evidence type="ECO:0000313" key="2">
    <source>
        <dbReference type="EMBL" id="CBY24912.1"/>
    </source>
</evidence>
<dbReference type="InParanoid" id="E4XKC4"/>
<keyword evidence="3" id="KW-1185">Reference proteome</keyword>
<dbReference type="OrthoDB" id="10450063at2759"/>
<proteinExistence type="predicted"/>
<keyword evidence="1" id="KW-0472">Membrane</keyword>
<accession>E4XKC4</accession>
<feature type="transmembrane region" description="Helical" evidence="1">
    <location>
        <begin position="15"/>
        <end position="35"/>
    </location>
</feature>
<keyword evidence="1" id="KW-0812">Transmembrane</keyword>
<dbReference type="AlphaFoldDB" id="E4XKC4"/>
<dbReference type="Proteomes" id="UP000001307">
    <property type="component" value="Unassembled WGS sequence"/>
</dbReference>
<dbReference type="EMBL" id="FN653064">
    <property type="protein sequence ID" value="CBY24912.1"/>
    <property type="molecule type" value="Genomic_DNA"/>
</dbReference>
<sequence length="114" mass="13055">MAKNISISANFLPQVLRTAIFMITLGLVVLALPANRPEWSCSLLKQIAANLKSCVDAFFSTGIHTFIYNWLLDIYPRSFTLLKFIRLLTDAWENVRFFCCCSLGHKIHQSKKCR</sequence>
<evidence type="ECO:0000313" key="3">
    <source>
        <dbReference type="Proteomes" id="UP000001307"/>
    </source>
</evidence>
<keyword evidence="1" id="KW-1133">Transmembrane helix</keyword>
<protein>
    <submittedName>
        <fullName evidence="2">Uncharacterized protein</fullName>
    </submittedName>
</protein>